<feature type="region of interest" description="Disordered" evidence="1">
    <location>
        <begin position="26"/>
        <end position="105"/>
    </location>
</feature>
<feature type="compositionally biased region" description="Acidic residues" evidence="1">
    <location>
        <begin position="45"/>
        <end position="65"/>
    </location>
</feature>
<sequence>MSDELGQEDVEDVEINNLRTAENLGYDNVKYRDHPGSNGNNSTIADEEDDHAIFDIGDDPDGEDYFDQRHSVDAENTHRNSGQDFPRMSEDEEGLRLQQEINKLN</sequence>
<reference evidence="2" key="1">
    <citation type="submission" date="2021-06" db="EMBL/GenBank/DDBJ databases">
        <authorList>
            <person name="Kallberg Y."/>
            <person name="Tangrot J."/>
            <person name="Rosling A."/>
        </authorList>
    </citation>
    <scope>NUCLEOTIDE SEQUENCE</scope>
    <source>
        <strain evidence="2">FL130A</strain>
    </source>
</reference>
<dbReference type="AlphaFoldDB" id="A0A9N9C207"/>
<protein>
    <submittedName>
        <fullName evidence="2">5835_t:CDS:1</fullName>
    </submittedName>
</protein>
<evidence type="ECO:0000313" key="2">
    <source>
        <dbReference type="EMBL" id="CAG8587929.1"/>
    </source>
</evidence>
<feature type="compositionally biased region" description="Basic and acidic residues" evidence="1">
    <location>
        <begin position="66"/>
        <end position="78"/>
    </location>
</feature>
<organism evidence="2 3">
    <name type="scientific">Ambispora leptoticha</name>
    <dbReference type="NCBI Taxonomy" id="144679"/>
    <lineage>
        <taxon>Eukaryota</taxon>
        <taxon>Fungi</taxon>
        <taxon>Fungi incertae sedis</taxon>
        <taxon>Mucoromycota</taxon>
        <taxon>Glomeromycotina</taxon>
        <taxon>Glomeromycetes</taxon>
        <taxon>Archaeosporales</taxon>
        <taxon>Ambisporaceae</taxon>
        <taxon>Ambispora</taxon>
    </lineage>
</organism>
<gene>
    <name evidence="2" type="ORF">ALEPTO_LOCUS7569</name>
</gene>
<evidence type="ECO:0000256" key="1">
    <source>
        <dbReference type="SAM" id="MobiDB-lite"/>
    </source>
</evidence>
<keyword evidence="3" id="KW-1185">Reference proteome</keyword>
<dbReference type="EMBL" id="CAJVPS010003390">
    <property type="protein sequence ID" value="CAG8587929.1"/>
    <property type="molecule type" value="Genomic_DNA"/>
</dbReference>
<dbReference type="OrthoDB" id="2439502at2759"/>
<name>A0A9N9C207_9GLOM</name>
<proteinExistence type="predicted"/>
<dbReference type="Proteomes" id="UP000789508">
    <property type="component" value="Unassembled WGS sequence"/>
</dbReference>
<evidence type="ECO:0000313" key="3">
    <source>
        <dbReference type="Proteomes" id="UP000789508"/>
    </source>
</evidence>
<comment type="caution">
    <text evidence="2">The sequence shown here is derived from an EMBL/GenBank/DDBJ whole genome shotgun (WGS) entry which is preliminary data.</text>
</comment>
<accession>A0A9N9C207</accession>